<evidence type="ECO:0000313" key="4">
    <source>
        <dbReference type="Proteomes" id="UP000665043"/>
    </source>
</evidence>
<evidence type="ECO:0000256" key="2">
    <source>
        <dbReference type="SAM" id="SignalP"/>
    </source>
</evidence>
<dbReference type="SUPFAM" id="SSF53850">
    <property type="entry name" value="Periplasmic binding protein-like II"/>
    <property type="match status" value="1"/>
</dbReference>
<feature type="chain" id="PRO_5046327103" evidence="2">
    <location>
        <begin position="32"/>
        <end position="452"/>
    </location>
</feature>
<feature type="region of interest" description="Disordered" evidence="1">
    <location>
        <begin position="431"/>
        <end position="452"/>
    </location>
</feature>
<feature type="compositionally biased region" description="Basic and acidic residues" evidence="1">
    <location>
        <begin position="432"/>
        <end position="452"/>
    </location>
</feature>
<reference evidence="3 4" key="1">
    <citation type="submission" date="2019-12" db="EMBL/GenBank/DDBJ databases">
        <title>The whole genome sequencing of a strain isolated from a Mars analog, Dalangtan Playa.</title>
        <authorList>
            <person name="Huang T."/>
        </authorList>
    </citation>
    <scope>NUCLEOTIDE SEQUENCE [LARGE SCALE GENOMIC DNA]</scope>
    <source>
        <strain evidence="3 4">DP4-553-S</strain>
    </source>
</reference>
<dbReference type="PROSITE" id="PS51257">
    <property type="entry name" value="PROKAR_LIPOPROTEIN"/>
    <property type="match status" value="1"/>
</dbReference>
<dbReference type="Gene3D" id="3.40.190.10">
    <property type="entry name" value="Periplasmic binding protein-like II"/>
    <property type="match status" value="2"/>
</dbReference>
<keyword evidence="2" id="KW-0732">Signal</keyword>
<dbReference type="PANTHER" id="PTHR43649">
    <property type="entry name" value="ARABINOSE-BINDING PROTEIN-RELATED"/>
    <property type="match status" value="1"/>
</dbReference>
<evidence type="ECO:0000313" key="3">
    <source>
        <dbReference type="EMBL" id="QTM99019.1"/>
    </source>
</evidence>
<dbReference type="RefSeq" id="WP_209368106.1">
    <property type="nucleotide sequence ID" value="NZ_CP046956.1"/>
</dbReference>
<name>A0ABX7VQ44_9BACI</name>
<dbReference type="Proteomes" id="UP000665043">
    <property type="component" value="Chromosome"/>
</dbReference>
<dbReference type="InterPro" id="IPR050490">
    <property type="entry name" value="Bact_solute-bd_prot1"/>
</dbReference>
<evidence type="ECO:0000256" key="1">
    <source>
        <dbReference type="SAM" id="MobiDB-lite"/>
    </source>
</evidence>
<keyword evidence="4" id="KW-1185">Reference proteome</keyword>
<dbReference type="Pfam" id="PF01547">
    <property type="entry name" value="SBP_bac_1"/>
    <property type="match status" value="1"/>
</dbReference>
<dbReference type="PANTHER" id="PTHR43649:SF12">
    <property type="entry name" value="DIACETYLCHITOBIOSE BINDING PROTEIN DASA"/>
    <property type="match status" value="1"/>
</dbReference>
<proteinExistence type="predicted"/>
<sequence>MEKKCFSKVNVLLAAVLVLAGLLAGCSKSGAGSGKADGEWAGQKINVQLIGDFAMETKTDPVTGESVKGVEVLKEEFEKQHPGATVEFTLMPWEGYTEKTQAMITSGDADVYQMPGTVDFAPQGVLEPLQPYIDKDEEFDLDIFIENQVEGWKALGPDDDELQIYGLPFLGDARFIAYDKQLFDEWGVEYLSDHPTMEEVAEKAKQMTGKNPVTGEQNYGIWFRGDWSSAFTLIDLAEGQNGSWGSGFAWDEIEFNFDSPEMVNGLNWLLDMQELAPEGLVSNQGNEKWLTEENNIAIMLNQGPGDTVKPAYAQGLEDRIGIAQEFKNDEGVGGLFAGSPITIAKDSENKDLAWEWVKFATSEFTQQYIFEEMGLVPSIKSAMEWDSVKDTELMQPVFEAMRTPWTPRYPWGSAQPRFILTSEVEAALTGERSAEEALTKAQKESTEWLDNR</sequence>
<protein>
    <submittedName>
        <fullName evidence="3">Extracellular solute-binding protein</fullName>
    </submittedName>
</protein>
<dbReference type="EMBL" id="CP046956">
    <property type="protein sequence ID" value="QTM99019.1"/>
    <property type="molecule type" value="Genomic_DNA"/>
</dbReference>
<feature type="signal peptide" evidence="2">
    <location>
        <begin position="1"/>
        <end position="31"/>
    </location>
</feature>
<gene>
    <name evidence="3" type="ORF">ERJ70_06700</name>
</gene>
<organism evidence="3 4">
    <name type="scientific">Sediminibacillus dalangtanensis</name>
    <dbReference type="NCBI Taxonomy" id="2729421"/>
    <lineage>
        <taxon>Bacteria</taxon>
        <taxon>Bacillati</taxon>
        <taxon>Bacillota</taxon>
        <taxon>Bacilli</taxon>
        <taxon>Bacillales</taxon>
        <taxon>Bacillaceae</taxon>
        <taxon>Sediminibacillus</taxon>
    </lineage>
</organism>
<accession>A0ABX7VQ44</accession>
<dbReference type="InterPro" id="IPR006059">
    <property type="entry name" value="SBP"/>
</dbReference>